<dbReference type="AlphaFoldDB" id="A0A0R3X914"/>
<reference evidence="3" key="1">
    <citation type="submission" date="2017-02" db="UniProtKB">
        <authorList>
            <consortium name="WormBaseParasite"/>
        </authorList>
    </citation>
    <scope>IDENTIFICATION</scope>
</reference>
<keyword evidence="2" id="KW-1185">Reference proteome</keyword>
<gene>
    <name evidence="1" type="ORF">TTAC_LOCUS10024</name>
</gene>
<organism evidence="3">
    <name type="scientific">Hydatigena taeniaeformis</name>
    <name type="common">Feline tapeworm</name>
    <name type="synonym">Taenia taeniaeformis</name>
    <dbReference type="NCBI Taxonomy" id="6205"/>
    <lineage>
        <taxon>Eukaryota</taxon>
        <taxon>Metazoa</taxon>
        <taxon>Spiralia</taxon>
        <taxon>Lophotrochozoa</taxon>
        <taxon>Platyhelminthes</taxon>
        <taxon>Cestoda</taxon>
        <taxon>Eucestoda</taxon>
        <taxon>Cyclophyllidea</taxon>
        <taxon>Taeniidae</taxon>
        <taxon>Hydatigera</taxon>
    </lineage>
</organism>
<dbReference type="EMBL" id="UYWX01021248">
    <property type="protein sequence ID" value="VDM35004.1"/>
    <property type="molecule type" value="Genomic_DNA"/>
</dbReference>
<dbReference type="Proteomes" id="UP000274429">
    <property type="component" value="Unassembled WGS sequence"/>
</dbReference>
<proteinExistence type="predicted"/>
<evidence type="ECO:0000313" key="3">
    <source>
        <dbReference type="WBParaSite" id="TTAC_0001003901-mRNA-1"/>
    </source>
</evidence>
<reference evidence="1 2" key="2">
    <citation type="submission" date="2018-11" db="EMBL/GenBank/DDBJ databases">
        <authorList>
            <consortium name="Pathogen Informatics"/>
        </authorList>
    </citation>
    <scope>NUCLEOTIDE SEQUENCE [LARGE SCALE GENOMIC DNA]</scope>
</reference>
<evidence type="ECO:0000313" key="2">
    <source>
        <dbReference type="Proteomes" id="UP000274429"/>
    </source>
</evidence>
<dbReference type="OrthoDB" id="6226546at2759"/>
<name>A0A0R3X914_HYDTA</name>
<protein>
    <submittedName>
        <fullName evidence="3">DUF4485 domain-containing protein</fullName>
    </submittedName>
</protein>
<accession>A0A0R3X914</accession>
<sequence length="329" mass="38332">MMEITKRAMCLDICKCLDGPNVVDICEAVPTAKCILKSKTIRDVLYKYVSKMQWVNATVYRWLYTALSMPEEEMESEEKIELQSTQLYKAIRYYQEDCRSRSYCKNAVWPGGDKIFHFLVIESQLKDLDIRTYFLNTIVAWGLVHGKHPKKTTSKYGNFPQIVKRVSNFDIHFDVSTLQNEVSQYRASLDISSIRQFDAVVYAINSTQQCQNCQSLPDELRTLMANISSIASKKSFHYPLLLILDFDAPQKGQSTFNYGRSNILVSNLLQLNEAAFKCSSQDSVSVEQYKWWRVWHLTLRNKYYRNMYEAFQWVALQVTAINNEKIDQN</sequence>
<evidence type="ECO:0000313" key="1">
    <source>
        <dbReference type="EMBL" id="VDM35004.1"/>
    </source>
</evidence>
<dbReference type="WBParaSite" id="TTAC_0001003901-mRNA-1">
    <property type="protein sequence ID" value="TTAC_0001003901-mRNA-1"/>
    <property type="gene ID" value="TTAC_0001003901"/>
</dbReference>